<dbReference type="CDD" id="cd08513">
    <property type="entry name" value="PBP2_thermophilic_Hb8_like"/>
    <property type="match status" value="1"/>
</dbReference>
<proteinExistence type="inferred from homology"/>
<dbReference type="Proteomes" id="UP000781173">
    <property type="component" value="Unassembled WGS sequence"/>
</dbReference>
<dbReference type="EMBL" id="JACFOF010000007">
    <property type="protein sequence ID" value="MBW7953808.1"/>
    <property type="molecule type" value="Genomic_DNA"/>
</dbReference>
<dbReference type="SUPFAM" id="SSF53850">
    <property type="entry name" value="Periplasmic binding protein-like II"/>
    <property type="match status" value="1"/>
</dbReference>
<dbReference type="AlphaFoldDB" id="A0A952DV70"/>
<dbReference type="PANTHER" id="PTHR30290">
    <property type="entry name" value="PERIPLASMIC BINDING COMPONENT OF ABC TRANSPORTER"/>
    <property type="match status" value="1"/>
</dbReference>
<dbReference type="GO" id="GO:0043190">
    <property type="term" value="C:ATP-binding cassette (ABC) transporter complex"/>
    <property type="evidence" value="ECO:0007669"/>
    <property type="project" value="InterPro"/>
</dbReference>
<dbReference type="PIRSF" id="PIRSF002741">
    <property type="entry name" value="MppA"/>
    <property type="match status" value="1"/>
</dbReference>
<comment type="caution">
    <text evidence="5">The sequence shown here is derived from an EMBL/GenBank/DDBJ whole genome shotgun (WGS) entry which is preliminary data.</text>
</comment>
<organism evidence="5 6">
    <name type="scientific">Candidatus Dojkabacteria bacterium</name>
    <dbReference type="NCBI Taxonomy" id="2099670"/>
    <lineage>
        <taxon>Bacteria</taxon>
        <taxon>Candidatus Dojkabacteria</taxon>
    </lineage>
</organism>
<evidence type="ECO:0000259" key="4">
    <source>
        <dbReference type="Pfam" id="PF00496"/>
    </source>
</evidence>
<gene>
    <name evidence="5" type="ORF">H3C67_03395</name>
</gene>
<dbReference type="Gene3D" id="3.90.76.10">
    <property type="entry name" value="Dipeptide-binding Protein, Domain 1"/>
    <property type="match status" value="1"/>
</dbReference>
<dbReference type="GO" id="GO:0015833">
    <property type="term" value="P:peptide transport"/>
    <property type="evidence" value="ECO:0007669"/>
    <property type="project" value="TreeGrafter"/>
</dbReference>
<evidence type="ECO:0000313" key="5">
    <source>
        <dbReference type="EMBL" id="MBW7953808.1"/>
    </source>
</evidence>
<dbReference type="GO" id="GO:0042597">
    <property type="term" value="C:periplasmic space"/>
    <property type="evidence" value="ECO:0007669"/>
    <property type="project" value="UniProtKB-ARBA"/>
</dbReference>
<feature type="domain" description="Solute-binding protein family 5" evidence="4">
    <location>
        <begin position="83"/>
        <end position="439"/>
    </location>
</feature>
<evidence type="ECO:0000313" key="6">
    <source>
        <dbReference type="Proteomes" id="UP000781173"/>
    </source>
</evidence>
<dbReference type="InterPro" id="IPR039424">
    <property type="entry name" value="SBP_5"/>
</dbReference>
<keyword evidence="2" id="KW-0813">Transport</keyword>
<sequence length="557" mass="62451">MVAFITFLVVTITGSNVSAMLRINSDTLIEGVIVGLDEQGDVQEISRINPLINSNIQLERDIIELIYESLISVNQSGESTAALADYGELDKGRLYRFKLREGMLWSDGQPITTADVEATFNLLQQLEGDPTTSTLYSRAATKMEIIILDDLTFEFKLNSVIPGFFEAISYKILPAHLLSDVNTDNIVTSDPLINRNPVGSGRYKINSVSDDTITLSQNPNYHGEHGSIKKIVFRMYPDESSAVEALRGGQIHTLSGISTDSVRNLQSQQNIELIGSNIIYSQYWALFFNLNEEGPAAFDDVAVRRAISSAVNRDFVIDNLLGYATEAIGPIPESSWAYTAVPTYRFDKSKASEILEDAGWRRPAGSEIREKDGKKLEFTLLLIENSDRVKIAQSIQKDLLDVGIRVNVVSKEKNRLVSENLVPRVFDMILYGVQTFIDPDRYELFHSSQIDHPGLNISSYASKNTVLTVQGGEQIRIPEVDDLLDDARRLVDESDRKKKYELFQRTIGSEVPAVFLFHPAEVYAVNKRVRGVSLERLNSLENRFDSIRDWFISTESS</sequence>
<comment type="similarity">
    <text evidence="1">Belongs to the bacterial solute-binding protein 5 family.</text>
</comment>
<keyword evidence="3" id="KW-0732">Signal</keyword>
<accession>A0A952DV70</accession>
<evidence type="ECO:0000256" key="2">
    <source>
        <dbReference type="ARBA" id="ARBA00022448"/>
    </source>
</evidence>
<name>A0A952DV70_9BACT</name>
<evidence type="ECO:0000256" key="3">
    <source>
        <dbReference type="ARBA" id="ARBA00022729"/>
    </source>
</evidence>
<dbReference type="InterPro" id="IPR000914">
    <property type="entry name" value="SBP_5_dom"/>
</dbReference>
<reference evidence="5" key="1">
    <citation type="journal article" date="2022" name="ISME J.">
        <title>A general approach to explore prokaryotic protein glycosylation reveals the unique surface layer modulation of an anammox bacterium.</title>
        <authorList>
            <person name="Pabst M."/>
            <person name="Grouzdev D.S."/>
            <person name="Lawson C.E."/>
            <person name="Kleikamp H.B.C."/>
            <person name="de Ram C."/>
            <person name="Louwen R."/>
            <person name="Lin Y.M."/>
            <person name="Lucker S."/>
            <person name="van Loosdrecht M.C.M."/>
            <person name="Laureni M."/>
        </authorList>
    </citation>
    <scope>NUCLEOTIDE SEQUENCE</scope>
    <source>
        <strain evidence="5">BROCD043</strain>
    </source>
</reference>
<evidence type="ECO:0000256" key="1">
    <source>
        <dbReference type="ARBA" id="ARBA00005695"/>
    </source>
</evidence>
<dbReference type="Gene3D" id="3.10.105.10">
    <property type="entry name" value="Dipeptide-binding Protein, Domain 3"/>
    <property type="match status" value="1"/>
</dbReference>
<dbReference type="Gene3D" id="3.40.190.10">
    <property type="entry name" value="Periplasmic binding protein-like II"/>
    <property type="match status" value="1"/>
</dbReference>
<dbReference type="PANTHER" id="PTHR30290:SF9">
    <property type="entry name" value="OLIGOPEPTIDE-BINDING PROTEIN APPA"/>
    <property type="match status" value="1"/>
</dbReference>
<dbReference type="GO" id="GO:1904680">
    <property type="term" value="F:peptide transmembrane transporter activity"/>
    <property type="evidence" value="ECO:0007669"/>
    <property type="project" value="TreeGrafter"/>
</dbReference>
<dbReference type="InterPro" id="IPR030678">
    <property type="entry name" value="Peptide/Ni-bd"/>
</dbReference>
<protein>
    <submittedName>
        <fullName evidence="5">Peptide ABC transporter substrate-binding protein</fullName>
    </submittedName>
</protein>
<dbReference type="Pfam" id="PF00496">
    <property type="entry name" value="SBP_bac_5"/>
    <property type="match status" value="1"/>
</dbReference>